<evidence type="ECO:0000313" key="8">
    <source>
        <dbReference type="Proteomes" id="UP000822688"/>
    </source>
</evidence>
<evidence type="ECO:0000313" key="7">
    <source>
        <dbReference type="EMBL" id="KAG0591421.1"/>
    </source>
</evidence>
<dbReference type="EMBL" id="CM026421">
    <property type="protein sequence ID" value="KAG0591421.1"/>
    <property type="molecule type" value="Genomic_DNA"/>
</dbReference>
<keyword evidence="5 6" id="KW-0472">Membrane</keyword>
<evidence type="ECO:0000256" key="5">
    <source>
        <dbReference type="ARBA" id="ARBA00023136"/>
    </source>
</evidence>
<comment type="caution">
    <text evidence="7">The sequence shown here is derived from an EMBL/GenBank/DDBJ whole genome shotgun (WGS) entry which is preliminary data.</text>
</comment>
<name>A0A8T0J9K1_CERPU</name>
<evidence type="ECO:0000256" key="2">
    <source>
        <dbReference type="ARBA" id="ARBA00022692"/>
    </source>
</evidence>
<accession>A0A8T0J9K1</accession>
<keyword evidence="4 6" id="KW-1133">Transmembrane helix</keyword>
<dbReference type="GO" id="GO:0005789">
    <property type="term" value="C:endoplasmic reticulum membrane"/>
    <property type="evidence" value="ECO:0007669"/>
    <property type="project" value="UniProtKB-SubCell"/>
</dbReference>
<evidence type="ECO:0000256" key="3">
    <source>
        <dbReference type="ARBA" id="ARBA00022824"/>
    </source>
</evidence>
<keyword evidence="2 6" id="KW-0812">Transmembrane</keyword>
<dbReference type="PANTHER" id="PTHR33727:SF5">
    <property type="entry name" value="PROTEIN, PUTATIVE (DUF3317)-RELATED"/>
    <property type="match status" value="1"/>
</dbReference>
<evidence type="ECO:0000256" key="1">
    <source>
        <dbReference type="ARBA" id="ARBA00004477"/>
    </source>
</evidence>
<keyword evidence="3" id="KW-0256">Endoplasmic reticulum</keyword>
<comment type="subcellular location">
    <subcellularLocation>
        <location evidence="1">Endoplasmic reticulum membrane</location>
        <topology evidence="1">Multi-pass membrane protein</topology>
    </subcellularLocation>
</comment>
<gene>
    <name evidence="7" type="ORF">KC19_1G174900</name>
</gene>
<evidence type="ECO:0000256" key="4">
    <source>
        <dbReference type="ARBA" id="ARBA00022989"/>
    </source>
</evidence>
<dbReference type="Pfam" id="PF11779">
    <property type="entry name" value="SPT_ssu-like"/>
    <property type="match status" value="1"/>
</dbReference>
<feature type="transmembrane region" description="Helical" evidence="6">
    <location>
        <begin position="86"/>
        <end position="105"/>
    </location>
</feature>
<organism evidence="7 8">
    <name type="scientific">Ceratodon purpureus</name>
    <name type="common">Fire moss</name>
    <name type="synonym">Dicranum purpureum</name>
    <dbReference type="NCBI Taxonomy" id="3225"/>
    <lineage>
        <taxon>Eukaryota</taxon>
        <taxon>Viridiplantae</taxon>
        <taxon>Streptophyta</taxon>
        <taxon>Embryophyta</taxon>
        <taxon>Bryophyta</taxon>
        <taxon>Bryophytina</taxon>
        <taxon>Bryopsida</taxon>
        <taxon>Dicranidae</taxon>
        <taxon>Pseudoditrichales</taxon>
        <taxon>Ditrichaceae</taxon>
        <taxon>Ceratodon</taxon>
    </lineage>
</organism>
<dbReference type="AlphaFoldDB" id="A0A8T0J9K1"/>
<protein>
    <submittedName>
        <fullName evidence="7">Uncharacterized protein</fullName>
    </submittedName>
</protein>
<proteinExistence type="predicted"/>
<keyword evidence="8" id="KW-1185">Reference proteome</keyword>
<dbReference type="PANTHER" id="PTHR33727">
    <property type="entry name" value="OS07G0446900 PROTEIN"/>
    <property type="match status" value="1"/>
</dbReference>
<reference evidence="7" key="1">
    <citation type="submission" date="2020-06" db="EMBL/GenBank/DDBJ databases">
        <title>WGS assembly of Ceratodon purpureus strain R40.</title>
        <authorList>
            <person name="Carey S.B."/>
            <person name="Jenkins J."/>
            <person name="Shu S."/>
            <person name="Lovell J.T."/>
            <person name="Sreedasyam A."/>
            <person name="Maumus F."/>
            <person name="Tiley G.P."/>
            <person name="Fernandez-Pozo N."/>
            <person name="Barry K."/>
            <person name="Chen C."/>
            <person name="Wang M."/>
            <person name="Lipzen A."/>
            <person name="Daum C."/>
            <person name="Saski C.A."/>
            <person name="Payton A.C."/>
            <person name="Mcbreen J.C."/>
            <person name="Conrad R.E."/>
            <person name="Kollar L.M."/>
            <person name="Olsson S."/>
            <person name="Huttunen S."/>
            <person name="Landis J.B."/>
            <person name="Wickett N.J."/>
            <person name="Johnson M.G."/>
            <person name="Rensing S.A."/>
            <person name="Grimwood J."/>
            <person name="Schmutz J."/>
            <person name="Mcdaniel S.F."/>
        </authorList>
    </citation>
    <scope>NUCLEOTIDE SEQUENCE</scope>
    <source>
        <strain evidence="7">R40</strain>
    </source>
</reference>
<sequence length="144" mass="15916">MEGSRDGISCDDGGDIVEVSDEMGTRSRGFSGRGERMASSGEQYHLQAQYVAPQQGPRRWHSRVVQRLERWIFLYNVTTGLYMLDWWERCIFNAVFIIFFAVAGYNSGHYLQRIGAGLLAWAWCGDSARAQEGLLGDGAGGAGG</sequence>
<dbReference type="OrthoDB" id="202672at2759"/>
<dbReference type="Proteomes" id="UP000822688">
    <property type="component" value="Chromosome 1"/>
</dbReference>
<evidence type="ECO:0000256" key="6">
    <source>
        <dbReference type="SAM" id="Phobius"/>
    </source>
</evidence>
<dbReference type="InterPro" id="IPR024512">
    <property type="entry name" value="Ser_palmitoyltrfase_ssu-like"/>
</dbReference>